<gene>
    <name evidence="1" type="ORF">A3E44_00270</name>
</gene>
<dbReference type="EMBL" id="MGGW01000014">
    <property type="protein sequence ID" value="OGM54484.1"/>
    <property type="molecule type" value="Genomic_DNA"/>
</dbReference>
<evidence type="ECO:0000313" key="1">
    <source>
        <dbReference type="EMBL" id="OGM54484.1"/>
    </source>
</evidence>
<organism evidence="1 2">
    <name type="scientific">Candidatus Woesebacteria bacterium RIFCSPHIGHO2_12_FULL_41_24</name>
    <dbReference type="NCBI Taxonomy" id="1802510"/>
    <lineage>
        <taxon>Bacteria</taxon>
        <taxon>Candidatus Woeseibacteriota</taxon>
    </lineage>
</organism>
<comment type="caution">
    <text evidence="1">The sequence shown here is derived from an EMBL/GenBank/DDBJ whole genome shotgun (WGS) entry which is preliminary data.</text>
</comment>
<dbReference type="AlphaFoldDB" id="A0A1F8ARU2"/>
<protein>
    <submittedName>
        <fullName evidence="1">Uncharacterized protein</fullName>
    </submittedName>
</protein>
<reference evidence="1 2" key="1">
    <citation type="journal article" date="2016" name="Nat. Commun.">
        <title>Thousands of microbial genomes shed light on interconnected biogeochemical processes in an aquifer system.</title>
        <authorList>
            <person name="Anantharaman K."/>
            <person name="Brown C.T."/>
            <person name="Hug L.A."/>
            <person name="Sharon I."/>
            <person name="Castelle C.J."/>
            <person name="Probst A.J."/>
            <person name="Thomas B.C."/>
            <person name="Singh A."/>
            <person name="Wilkins M.J."/>
            <person name="Karaoz U."/>
            <person name="Brodie E.L."/>
            <person name="Williams K.H."/>
            <person name="Hubbard S.S."/>
            <person name="Banfield J.F."/>
        </authorList>
    </citation>
    <scope>NUCLEOTIDE SEQUENCE [LARGE SCALE GENOMIC DNA]</scope>
</reference>
<proteinExistence type="predicted"/>
<evidence type="ECO:0000313" key="2">
    <source>
        <dbReference type="Proteomes" id="UP000178603"/>
    </source>
</evidence>
<dbReference type="Proteomes" id="UP000178603">
    <property type="component" value="Unassembled WGS sequence"/>
</dbReference>
<sequence length="102" mass="12107">MDSNYGGVVWTKHVLQRLAERGMKQGDVWATWSRPQNNRFSQVRGGWVFDRIWGNQKIEVVAKKNAKDRWVILSAWSKPVHKKQQKQNIPVLFNFVKKLFRK</sequence>
<name>A0A1F8ARU2_9BACT</name>
<accession>A0A1F8ARU2</accession>